<dbReference type="InterPro" id="IPR003774">
    <property type="entry name" value="AlgH-like"/>
</dbReference>
<feature type="region of interest" description="Disordered" evidence="1">
    <location>
        <begin position="99"/>
        <end position="124"/>
    </location>
</feature>
<dbReference type="Gene3D" id="3.40.1740.10">
    <property type="entry name" value="VC0467-like"/>
    <property type="match status" value="1"/>
</dbReference>
<dbReference type="Pfam" id="PF02622">
    <property type="entry name" value="DUF179"/>
    <property type="match status" value="1"/>
</dbReference>
<dbReference type="SUPFAM" id="SSF143456">
    <property type="entry name" value="VC0467-like"/>
    <property type="match status" value="1"/>
</dbReference>
<sequence>MDLWTLDVAIRNPPFSSSLKSLPIPEKSSSVSGKLGEFDFRFLKRNYKVSSPYRSLVVRATSKKSNDDSSPSSGSSILKEVVISFLILNGCGDVCSYPEGDASQENKPSSNGNKSGDSAAPKSFGLSTDWREFRANLFMKEQEEKAEAEGHIISHESEQIGLKWAHPIPFPETGCVLVATEKLDGYRTFARTVVLLLRAGTRHPQEGPFGVVINRPLHKNIKHMKSTKTELATTFSECSLYFGGPLEASMFLLKTGDKTKIPGFEQVMPGLNFGTRNSLDEAAVLVKKGVLKPHDFRFFVGYAGWQLDQLREEIESDYWHVAACSSDLICGASSENLWEEILQLMGGQYSELSRKPKLDI</sequence>
<evidence type="ECO:0000313" key="3">
    <source>
        <dbReference type="RefSeq" id="XP_010461199.1"/>
    </source>
</evidence>
<dbReference type="GeneID" id="104741955"/>
<evidence type="ECO:0000256" key="1">
    <source>
        <dbReference type="SAM" id="MobiDB-lite"/>
    </source>
</evidence>
<dbReference type="RefSeq" id="XP_010461199.1">
    <property type="nucleotide sequence ID" value="XM_010462897.2"/>
</dbReference>
<keyword evidence="2" id="KW-1185">Reference proteome</keyword>
<gene>
    <name evidence="3" type="primary">LOC104741955</name>
</gene>
<dbReference type="PANTHER" id="PTHR31984:SF11">
    <property type="entry name" value="TRANSPORTER, PUTATIVE (DUF179)-RELATED"/>
    <property type="match status" value="1"/>
</dbReference>
<reference evidence="3" key="2">
    <citation type="submission" date="2025-08" db="UniProtKB">
        <authorList>
            <consortium name="RefSeq"/>
        </authorList>
    </citation>
    <scope>IDENTIFICATION</scope>
    <source>
        <tissue evidence="3">Leaf</tissue>
    </source>
</reference>
<organism evidence="2 3">
    <name type="scientific">Camelina sativa</name>
    <name type="common">False flax</name>
    <name type="synonym">Myagrum sativum</name>
    <dbReference type="NCBI Taxonomy" id="90675"/>
    <lineage>
        <taxon>Eukaryota</taxon>
        <taxon>Viridiplantae</taxon>
        <taxon>Streptophyta</taxon>
        <taxon>Embryophyta</taxon>
        <taxon>Tracheophyta</taxon>
        <taxon>Spermatophyta</taxon>
        <taxon>Magnoliopsida</taxon>
        <taxon>eudicotyledons</taxon>
        <taxon>Gunneridae</taxon>
        <taxon>Pentapetalae</taxon>
        <taxon>rosids</taxon>
        <taxon>malvids</taxon>
        <taxon>Brassicales</taxon>
        <taxon>Brassicaceae</taxon>
        <taxon>Camelineae</taxon>
        <taxon>Camelina</taxon>
    </lineage>
</organism>
<accession>A0ABM0VUA5</accession>
<reference evidence="2" key="1">
    <citation type="journal article" date="2014" name="Nat. Commun.">
        <title>The emerging biofuel crop Camelina sativa retains a highly undifferentiated hexaploid genome structure.</title>
        <authorList>
            <person name="Kagale S."/>
            <person name="Koh C."/>
            <person name="Nixon J."/>
            <person name="Bollina V."/>
            <person name="Clarke W.E."/>
            <person name="Tuteja R."/>
            <person name="Spillane C."/>
            <person name="Robinson S.J."/>
            <person name="Links M.G."/>
            <person name="Clarke C."/>
            <person name="Higgins E.E."/>
            <person name="Huebert T."/>
            <person name="Sharpe A.G."/>
            <person name="Parkin I.A."/>
        </authorList>
    </citation>
    <scope>NUCLEOTIDE SEQUENCE [LARGE SCALE GENOMIC DNA]</scope>
    <source>
        <strain evidence="2">cv. DH55</strain>
    </source>
</reference>
<feature type="compositionally biased region" description="Polar residues" evidence="1">
    <location>
        <begin position="103"/>
        <end position="116"/>
    </location>
</feature>
<dbReference type="Proteomes" id="UP000694864">
    <property type="component" value="Chromosome 14"/>
</dbReference>
<evidence type="ECO:0000313" key="2">
    <source>
        <dbReference type="Proteomes" id="UP000694864"/>
    </source>
</evidence>
<name>A0ABM0VUA5_CAMSA</name>
<proteinExistence type="predicted"/>
<protein>
    <submittedName>
        <fullName evidence="3">Uncharacterized protein LOC104741955 isoform X1</fullName>
    </submittedName>
</protein>
<dbReference type="PANTHER" id="PTHR31984">
    <property type="entry name" value="TRANSPORTER, PUTATIVE (DUF179)-RELATED"/>
    <property type="match status" value="1"/>
</dbReference>